<dbReference type="STRING" id="670580.A0A1X6NC57"/>
<dbReference type="PRINTS" id="PR00792">
    <property type="entry name" value="PEPSIN"/>
</dbReference>
<reference evidence="10 11" key="1">
    <citation type="submission" date="2017-04" db="EMBL/GenBank/DDBJ databases">
        <title>Genome Sequence of the Model Brown-Rot Fungus Postia placenta SB12.</title>
        <authorList>
            <consortium name="DOE Joint Genome Institute"/>
            <person name="Gaskell J."/>
            <person name="Kersten P."/>
            <person name="Larrondo L.F."/>
            <person name="Canessa P."/>
            <person name="Martinez D."/>
            <person name="Hibbett D."/>
            <person name="Schmoll M."/>
            <person name="Kubicek C.P."/>
            <person name="Martinez A.T."/>
            <person name="Yadav J."/>
            <person name="Master E."/>
            <person name="Magnuson J.K."/>
            <person name="James T."/>
            <person name="Yaver D."/>
            <person name="Berka R."/>
            <person name="Labutti K."/>
            <person name="Lipzen A."/>
            <person name="Aerts A."/>
            <person name="Barry K."/>
            <person name="Henrissat B."/>
            <person name="Blanchette R."/>
            <person name="Grigoriev I."/>
            <person name="Cullen D."/>
        </authorList>
    </citation>
    <scope>NUCLEOTIDE SEQUENCE [LARGE SCALE GENOMIC DNA]</scope>
    <source>
        <strain evidence="10 11">MAD-698-R-SB12</strain>
    </source>
</reference>
<feature type="signal peptide" evidence="8">
    <location>
        <begin position="1"/>
        <end position="18"/>
    </location>
</feature>
<dbReference type="OrthoDB" id="771136at2759"/>
<feature type="domain" description="Peptidase A1" evidence="9">
    <location>
        <begin position="80"/>
        <end position="413"/>
    </location>
</feature>
<dbReference type="GO" id="GO:0004190">
    <property type="term" value="F:aspartic-type endopeptidase activity"/>
    <property type="evidence" value="ECO:0007669"/>
    <property type="project" value="UniProtKB-KW"/>
</dbReference>
<evidence type="ECO:0000313" key="10">
    <source>
        <dbReference type="EMBL" id="OSX66036.1"/>
    </source>
</evidence>
<dbReference type="SUPFAM" id="SSF50630">
    <property type="entry name" value="Acid proteases"/>
    <property type="match status" value="1"/>
</dbReference>
<keyword evidence="7" id="KW-1133">Transmembrane helix</keyword>
<dbReference type="PROSITE" id="PS51767">
    <property type="entry name" value="PEPTIDASE_A1"/>
    <property type="match status" value="1"/>
</dbReference>
<evidence type="ECO:0000256" key="1">
    <source>
        <dbReference type="ARBA" id="ARBA00007447"/>
    </source>
</evidence>
<sequence>MLYSSLILPLSLVGIALADPITIPLSRRSNIRQDGSLRHFTAAADHVRAKYGYTTLASKLRRRGQTVGIATINQNYDSSYLGTVSVGTPAQSFPVVLDTGSSDLWLASTSCSGCPQDTPEFDPSSSSTLKQNTTTNAGSGIEIQYGSGAVKGTLASDKVSMAGLTIDPQTFLVVDEVSSQLLDGNVTGILGLAFQNLASTGAVPFWQALISDGQLSSPEMSFFLTRFVDDENALTEEPGGIFTLGGTNSSLFTGDIEYQNLVNSGAPTFWMLSVSGVTVQGNSVSIPTGDSAQAAIDTGTTLIGAPQDAAKAIWAAVPGSQALTGEYDGFYAFPCSTTVNVSMAFGGSSWPISPDDMNLGVIENNMCMGGIFVLDLGSSVSSGNGNPSWVVGDTFLKNVYSVFRASPASVGFAQLSNNAGTPSGTIGSATVTGTGVPLPSASGSSAFPLQTSSPFARLTGALTGTNTATSSSSHADAVRLANPLTVSAGLFVSFAASVFSGYFVLA</sequence>
<dbReference type="EMBL" id="KZ110592">
    <property type="protein sequence ID" value="OSX66036.1"/>
    <property type="molecule type" value="Genomic_DNA"/>
</dbReference>
<dbReference type="RefSeq" id="XP_024342830.1">
    <property type="nucleotide sequence ID" value="XM_024484069.1"/>
</dbReference>
<dbReference type="InterPro" id="IPR034164">
    <property type="entry name" value="Pepsin-like_dom"/>
</dbReference>
<feature type="chain" id="PRO_5010880150" description="Peptidase A1 domain-containing protein" evidence="8">
    <location>
        <begin position="19"/>
        <end position="506"/>
    </location>
</feature>
<keyword evidence="8" id="KW-0732">Signal</keyword>
<comment type="similarity">
    <text evidence="1 6">Belongs to the peptidase A1 family.</text>
</comment>
<evidence type="ECO:0000259" key="9">
    <source>
        <dbReference type="PROSITE" id="PS51767"/>
    </source>
</evidence>
<dbReference type="InterPro" id="IPR021109">
    <property type="entry name" value="Peptidase_aspartic_dom_sf"/>
</dbReference>
<keyword evidence="7" id="KW-0812">Transmembrane</keyword>
<evidence type="ECO:0000256" key="2">
    <source>
        <dbReference type="ARBA" id="ARBA00022670"/>
    </source>
</evidence>
<feature type="transmembrane region" description="Helical" evidence="7">
    <location>
        <begin position="484"/>
        <end position="505"/>
    </location>
</feature>
<keyword evidence="2 6" id="KW-0645">Protease</keyword>
<feature type="active site" evidence="5">
    <location>
        <position position="98"/>
    </location>
</feature>
<dbReference type="Proteomes" id="UP000194127">
    <property type="component" value="Unassembled WGS sequence"/>
</dbReference>
<dbReference type="InterPro" id="IPR001461">
    <property type="entry name" value="Aspartic_peptidase_A1"/>
</dbReference>
<dbReference type="InterPro" id="IPR001969">
    <property type="entry name" value="Aspartic_peptidase_AS"/>
</dbReference>
<dbReference type="Gene3D" id="2.40.70.10">
    <property type="entry name" value="Acid Proteases"/>
    <property type="match status" value="2"/>
</dbReference>
<evidence type="ECO:0000256" key="4">
    <source>
        <dbReference type="ARBA" id="ARBA00022801"/>
    </source>
</evidence>
<dbReference type="PANTHER" id="PTHR47966:SF57">
    <property type="entry name" value="PEPTIDASE A1 DOMAIN-CONTAINING PROTEIN"/>
    <property type="match status" value="1"/>
</dbReference>
<evidence type="ECO:0000256" key="3">
    <source>
        <dbReference type="ARBA" id="ARBA00022750"/>
    </source>
</evidence>
<accession>A0A1X6NC57</accession>
<protein>
    <recommendedName>
        <fullName evidence="9">Peptidase A1 domain-containing protein</fullName>
    </recommendedName>
</protein>
<proteinExistence type="inferred from homology"/>
<evidence type="ECO:0000256" key="6">
    <source>
        <dbReference type="RuleBase" id="RU000454"/>
    </source>
</evidence>
<keyword evidence="11" id="KW-1185">Reference proteome</keyword>
<organism evidence="10 11">
    <name type="scientific">Postia placenta MAD-698-R-SB12</name>
    <dbReference type="NCBI Taxonomy" id="670580"/>
    <lineage>
        <taxon>Eukaryota</taxon>
        <taxon>Fungi</taxon>
        <taxon>Dikarya</taxon>
        <taxon>Basidiomycota</taxon>
        <taxon>Agaricomycotina</taxon>
        <taxon>Agaricomycetes</taxon>
        <taxon>Polyporales</taxon>
        <taxon>Adustoporiaceae</taxon>
        <taxon>Rhodonia</taxon>
    </lineage>
</organism>
<gene>
    <name evidence="10" type="ORF">POSPLADRAFT_1131359</name>
</gene>
<evidence type="ECO:0000256" key="8">
    <source>
        <dbReference type="SAM" id="SignalP"/>
    </source>
</evidence>
<name>A0A1X6NC57_9APHY</name>
<dbReference type="Pfam" id="PF00026">
    <property type="entry name" value="Asp"/>
    <property type="match status" value="1"/>
</dbReference>
<keyword evidence="4 6" id="KW-0378">Hydrolase</keyword>
<dbReference type="CDD" id="cd05471">
    <property type="entry name" value="pepsin_like"/>
    <property type="match status" value="1"/>
</dbReference>
<keyword evidence="3 6" id="KW-0064">Aspartyl protease</keyword>
<dbReference type="InterPro" id="IPR033121">
    <property type="entry name" value="PEPTIDASE_A1"/>
</dbReference>
<dbReference type="GeneID" id="36329018"/>
<evidence type="ECO:0000256" key="7">
    <source>
        <dbReference type="SAM" id="Phobius"/>
    </source>
</evidence>
<dbReference type="GO" id="GO:0006508">
    <property type="term" value="P:proteolysis"/>
    <property type="evidence" value="ECO:0007669"/>
    <property type="project" value="UniProtKB-KW"/>
</dbReference>
<dbReference type="FunFam" id="2.40.70.10:FF:000115">
    <property type="entry name" value="Lysosomal aspartic protease"/>
    <property type="match status" value="1"/>
</dbReference>
<keyword evidence="7" id="KW-0472">Membrane</keyword>
<dbReference type="PANTHER" id="PTHR47966">
    <property type="entry name" value="BETA-SITE APP-CLEAVING ENZYME, ISOFORM A-RELATED"/>
    <property type="match status" value="1"/>
</dbReference>
<dbReference type="PROSITE" id="PS00141">
    <property type="entry name" value="ASP_PROTEASE"/>
    <property type="match status" value="1"/>
</dbReference>
<dbReference type="AlphaFoldDB" id="A0A1X6NC57"/>
<evidence type="ECO:0000256" key="5">
    <source>
        <dbReference type="PIRSR" id="PIRSR601461-1"/>
    </source>
</evidence>
<feature type="active site" evidence="5">
    <location>
        <position position="297"/>
    </location>
</feature>
<evidence type="ECO:0000313" key="11">
    <source>
        <dbReference type="Proteomes" id="UP000194127"/>
    </source>
</evidence>